<evidence type="ECO:0000313" key="5">
    <source>
        <dbReference type="Proteomes" id="UP000509448"/>
    </source>
</evidence>
<dbReference type="GO" id="GO:0006102">
    <property type="term" value="P:isocitrate metabolic process"/>
    <property type="evidence" value="ECO:0007669"/>
    <property type="project" value="TreeGrafter"/>
</dbReference>
<reference evidence="4 5" key="1">
    <citation type="journal article" date="2019" name="ISME J.">
        <title>Isolation and characterization of a thermophilic sulfur- and iron-reducing thaumarchaeote from a terrestrial acidic hot spring.</title>
        <authorList>
            <person name="Kato S."/>
            <person name="Itoh T."/>
            <person name="Yuki M."/>
            <person name="Nagamori M."/>
            <person name="Ohnishi M."/>
            <person name="Uematsu K."/>
            <person name="Suzuki K."/>
            <person name="Takashina T."/>
            <person name="Ohkuma M."/>
        </authorList>
    </citation>
    <scope>NUCLEOTIDE SEQUENCE [LARGE SCALE GENOMIC DNA]</scope>
    <source>
        <strain evidence="4 5">NAS-02</strain>
    </source>
</reference>
<comment type="similarity">
    <text evidence="1">Belongs to the isocitrate and isopropylmalate dehydrogenases family.</text>
</comment>
<dbReference type="GO" id="GO:0000287">
    <property type="term" value="F:magnesium ion binding"/>
    <property type="evidence" value="ECO:0007669"/>
    <property type="project" value="InterPro"/>
</dbReference>
<dbReference type="GeneID" id="55584348"/>
<dbReference type="Proteomes" id="UP000509448">
    <property type="component" value="Chromosome"/>
</dbReference>
<dbReference type="PANTHER" id="PTHR11835:SF34">
    <property type="entry name" value="ISOCITRATE DEHYDROGENASE [NAD] SUBUNIT ALPHA, MITOCHONDRIAL"/>
    <property type="match status" value="1"/>
</dbReference>
<sequence length="353" mass="39051">MAEKVTLIPGDGTGPELAELTRQVVDAANAGIEWNVVEIGEPAIAKYGEPLPKWAVDEILKTPVILKGPLTTPIGGGYRSLNVSLRIILDTYAVVRPAKSLPVPWLYEDVPRYKNIDLIIVREATEELYSGIEHFIPNSANTDNADAAESISLVTRKNSERVARFAFEYARKFGRKKVTVVHKANILKNTNGLWLKVASEVAKKYPDIQFEDRIVDNMAMQLVLKPQEYDILLMTNMFGDIESDLASGLIGGLGVAPSSNIGDKYAMFEAVHGSAPKYAGQWKVNPTALMLTATLMLRYMGKNDKADLIEAAIFKTLNDAKKLTYDMARIKGVQPVSSKEYTAEIIKNMKQMM</sequence>
<evidence type="ECO:0000256" key="1">
    <source>
        <dbReference type="ARBA" id="ARBA00007769"/>
    </source>
</evidence>
<evidence type="ECO:0000256" key="2">
    <source>
        <dbReference type="ARBA" id="ARBA00023002"/>
    </source>
</evidence>
<gene>
    <name evidence="4" type="ORF">NAS2_0530</name>
</gene>
<protein>
    <submittedName>
        <fullName evidence="4">Isocitrate dehydrogenase [NAD]</fullName>
        <ecNumber evidence="4">1.1.1.41</ecNumber>
    </submittedName>
</protein>
<evidence type="ECO:0000259" key="3">
    <source>
        <dbReference type="SMART" id="SM01329"/>
    </source>
</evidence>
<dbReference type="AlphaFoldDB" id="A0A4P2VBK0"/>
<dbReference type="InterPro" id="IPR019818">
    <property type="entry name" value="IsoCit/isopropylmalate_DH_CS"/>
</dbReference>
<dbReference type="SMART" id="SM01329">
    <property type="entry name" value="Iso_dh"/>
    <property type="match status" value="1"/>
</dbReference>
<dbReference type="InterPro" id="IPR024084">
    <property type="entry name" value="IsoPropMal-DH-like_dom"/>
</dbReference>
<dbReference type="GO" id="GO:0004449">
    <property type="term" value="F:isocitrate dehydrogenase (NAD+) activity"/>
    <property type="evidence" value="ECO:0007669"/>
    <property type="project" value="UniProtKB-EC"/>
</dbReference>
<evidence type="ECO:0000313" key="4">
    <source>
        <dbReference type="EMBL" id="BBE41919.1"/>
    </source>
</evidence>
<dbReference type="EC" id="1.1.1.41" evidence="4"/>
<keyword evidence="5" id="KW-1185">Reference proteome</keyword>
<dbReference type="GO" id="GO:0051287">
    <property type="term" value="F:NAD binding"/>
    <property type="evidence" value="ECO:0007669"/>
    <property type="project" value="InterPro"/>
</dbReference>
<dbReference type="RefSeq" id="WP_174448209.1">
    <property type="nucleotide sequence ID" value="NZ_AP018732.1"/>
</dbReference>
<dbReference type="SUPFAM" id="SSF53659">
    <property type="entry name" value="Isocitrate/Isopropylmalate dehydrogenase-like"/>
    <property type="match status" value="1"/>
</dbReference>
<feature type="domain" description="Isopropylmalate dehydrogenase-like" evidence="3">
    <location>
        <begin position="4"/>
        <end position="345"/>
    </location>
</feature>
<proteinExistence type="inferred from homology"/>
<dbReference type="Gene3D" id="3.40.718.10">
    <property type="entry name" value="Isopropylmalate Dehydrogenase"/>
    <property type="match status" value="1"/>
</dbReference>
<organism evidence="4 5">
    <name type="scientific">Conexivisphaera calida</name>
    <dbReference type="NCBI Taxonomy" id="1874277"/>
    <lineage>
        <taxon>Archaea</taxon>
        <taxon>Nitrososphaerota</taxon>
        <taxon>Conexivisphaeria</taxon>
        <taxon>Conexivisphaerales</taxon>
        <taxon>Conexivisphaeraceae</taxon>
        <taxon>Conexivisphaera</taxon>
    </lineage>
</organism>
<dbReference type="EMBL" id="AP018732">
    <property type="protein sequence ID" value="BBE41919.1"/>
    <property type="molecule type" value="Genomic_DNA"/>
</dbReference>
<dbReference type="OrthoDB" id="6813at2157"/>
<dbReference type="GO" id="GO:0006099">
    <property type="term" value="P:tricarboxylic acid cycle"/>
    <property type="evidence" value="ECO:0007669"/>
    <property type="project" value="TreeGrafter"/>
</dbReference>
<dbReference type="Pfam" id="PF00180">
    <property type="entry name" value="Iso_dh"/>
    <property type="match status" value="1"/>
</dbReference>
<dbReference type="PROSITE" id="PS00470">
    <property type="entry name" value="IDH_IMDH"/>
    <property type="match status" value="1"/>
</dbReference>
<dbReference type="PANTHER" id="PTHR11835">
    <property type="entry name" value="DECARBOXYLATING DEHYDROGENASES-ISOCITRATE, ISOPROPYLMALATE, TARTRATE"/>
    <property type="match status" value="1"/>
</dbReference>
<dbReference type="KEGG" id="ccai:NAS2_0530"/>
<accession>A0A4P2VBK0</accession>
<keyword evidence="2 4" id="KW-0560">Oxidoreductase</keyword>
<name>A0A4P2VBK0_9ARCH</name>